<dbReference type="PROSITE" id="PS50181">
    <property type="entry name" value="FBOX"/>
    <property type="match status" value="1"/>
</dbReference>
<dbReference type="Pfam" id="PF08268">
    <property type="entry name" value="FBA_3"/>
    <property type="match status" value="1"/>
</dbReference>
<dbReference type="Pfam" id="PF00646">
    <property type="entry name" value="F-box"/>
    <property type="match status" value="1"/>
</dbReference>
<dbReference type="AlphaFoldDB" id="A0A8S1ZM39"/>
<dbReference type="InterPro" id="IPR036047">
    <property type="entry name" value="F-box-like_dom_sf"/>
</dbReference>
<protein>
    <recommendedName>
        <fullName evidence="1">F-box domain-containing protein</fullName>
    </recommendedName>
</protein>
<dbReference type="NCBIfam" id="TIGR01640">
    <property type="entry name" value="F_box_assoc_1"/>
    <property type="match status" value="1"/>
</dbReference>
<evidence type="ECO:0000313" key="2">
    <source>
        <dbReference type="EMBL" id="CAE5959226.1"/>
    </source>
</evidence>
<feature type="domain" description="F-box" evidence="1">
    <location>
        <begin position="1"/>
        <end position="45"/>
    </location>
</feature>
<name>A0A8S1ZM39_ARAAE</name>
<reference evidence="2" key="1">
    <citation type="submission" date="2021-01" db="EMBL/GenBank/DDBJ databases">
        <authorList>
            <person name="Bezrukov I."/>
        </authorList>
    </citation>
    <scope>NUCLEOTIDE SEQUENCE</scope>
</reference>
<dbReference type="InterPro" id="IPR017451">
    <property type="entry name" value="F-box-assoc_interact_dom"/>
</dbReference>
<dbReference type="EMBL" id="LR999451">
    <property type="protein sequence ID" value="CAE5959226.1"/>
    <property type="molecule type" value="Genomic_DNA"/>
</dbReference>
<proteinExistence type="predicted"/>
<dbReference type="SMART" id="SM00256">
    <property type="entry name" value="FBOX"/>
    <property type="match status" value="1"/>
</dbReference>
<keyword evidence="3" id="KW-1185">Reference proteome</keyword>
<gene>
    <name evidence="2" type="ORF">AARE701A_LOCUS2763</name>
</gene>
<sequence>MNSVSLPSDVVMEIMSRVPGKSLARFRLVSKQFRSLLSDPCFLRLHHSRSRDSLFTLKALSNELSNLYKLRYKFSVTNKANGLIHKFTEDFSTHRRPKANGLPIREFTEDYRTHKSSIRMLSSYHQLLCFVCEGGIHLCDPLNKELKNLPNPTFSRCCNFNKPGDCLVSFGFVDATMQYKVIKWPHDLDENRTRRLPSGLITVWKKVNELKFEVLNIDIVEDGRLKVSPWRLRHRLCPYLLQLSSQVHVNGYIYWTTSDFQIVSFSLQDETFSAISPKPPCFFLDTQGSKKSSSFTLSGSRGNLWMVDYDVSSQIMEIWKMEDRRGGWANIHKINLKGTHPKKIDCKVKMLDIRSDEVLFKLSSTSKRLLICYDAKTNTLEKCGREFGDYELCHSTDGLLSIDNLAMFHACRPLSCFLSW</sequence>
<dbReference type="CDD" id="cd22157">
    <property type="entry name" value="F-box_AtFBW1-like"/>
    <property type="match status" value="1"/>
</dbReference>
<organism evidence="2 3">
    <name type="scientific">Arabidopsis arenosa</name>
    <name type="common">Sand rock-cress</name>
    <name type="synonym">Cardaminopsis arenosa</name>
    <dbReference type="NCBI Taxonomy" id="38785"/>
    <lineage>
        <taxon>Eukaryota</taxon>
        <taxon>Viridiplantae</taxon>
        <taxon>Streptophyta</taxon>
        <taxon>Embryophyta</taxon>
        <taxon>Tracheophyta</taxon>
        <taxon>Spermatophyta</taxon>
        <taxon>Magnoliopsida</taxon>
        <taxon>eudicotyledons</taxon>
        <taxon>Gunneridae</taxon>
        <taxon>Pentapetalae</taxon>
        <taxon>rosids</taxon>
        <taxon>malvids</taxon>
        <taxon>Brassicales</taxon>
        <taxon>Brassicaceae</taxon>
        <taxon>Camelineae</taxon>
        <taxon>Arabidopsis</taxon>
    </lineage>
</organism>
<dbReference type="PANTHER" id="PTHR31672:SF13">
    <property type="entry name" value="F-BOX PROTEIN CPR30-LIKE"/>
    <property type="match status" value="1"/>
</dbReference>
<dbReference type="InterPro" id="IPR050796">
    <property type="entry name" value="SCF_F-box_component"/>
</dbReference>
<dbReference type="InterPro" id="IPR001810">
    <property type="entry name" value="F-box_dom"/>
</dbReference>
<accession>A0A8S1ZM39</accession>
<dbReference type="InterPro" id="IPR013187">
    <property type="entry name" value="F-box-assoc_dom_typ3"/>
</dbReference>
<dbReference type="Gene3D" id="1.20.1280.50">
    <property type="match status" value="1"/>
</dbReference>
<dbReference type="SUPFAM" id="SSF81383">
    <property type="entry name" value="F-box domain"/>
    <property type="match status" value="1"/>
</dbReference>
<dbReference type="PANTHER" id="PTHR31672">
    <property type="entry name" value="BNACNNG10540D PROTEIN"/>
    <property type="match status" value="1"/>
</dbReference>
<evidence type="ECO:0000313" key="3">
    <source>
        <dbReference type="Proteomes" id="UP000682877"/>
    </source>
</evidence>
<evidence type="ECO:0000259" key="1">
    <source>
        <dbReference type="PROSITE" id="PS50181"/>
    </source>
</evidence>
<dbReference type="Proteomes" id="UP000682877">
    <property type="component" value="Chromosome 1"/>
</dbReference>